<comment type="similarity">
    <text evidence="3">Belongs to the WhiB family.</text>
</comment>
<dbReference type="InterPro" id="IPR003482">
    <property type="entry name" value="Whib"/>
</dbReference>
<keyword evidence="14" id="KW-1185">Reference proteome</keyword>
<dbReference type="Proteomes" id="UP000676079">
    <property type="component" value="Plasmid unnamed2"/>
</dbReference>
<evidence type="ECO:0000256" key="1">
    <source>
        <dbReference type="ARBA" id="ARBA00001966"/>
    </source>
</evidence>
<evidence type="ECO:0000256" key="2">
    <source>
        <dbReference type="ARBA" id="ARBA00004496"/>
    </source>
</evidence>
<comment type="subcellular location">
    <subcellularLocation>
        <location evidence="2">Cytoplasm</location>
    </subcellularLocation>
</comment>
<evidence type="ECO:0000256" key="9">
    <source>
        <dbReference type="ARBA" id="ARBA00023125"/>
    </source>
</evidence>
<accession>A0ABX8BVR8</accession>
<dbReference type="RefSeq" id="WP_220566142.1">
    <property type="nucleotide sequence ID" value="NZ_CP074134.1"/>
</dbReference>
<keyword evidence="8" id="KW-0805">Transcription regulation</keyword>
<gene>
    <name evidence="13" type="ORF">KGD84_32105</name>
</gene>
<evidence type="ECO:0000256" key="10">
    <source>
        <dbReference type="ARBA" id="ARBA00023157"/>
    </source>
</evidence>
<proteinExistence type="inferred from homology"/>
<geneLocation type="plasmid" evidence="13 14">
    <name>unnamed2</name>
</geneLocation>
<dbReference type="PROSITE" id="PS51674">
    <property type="entry name" value="4FE4S_WBL"/>
    <property type="match status" value="1"/>
</dbReference>
<evidence type="ECO:0000256" key="5">
    <source>
        <dbReference type="ARBA" id="ARBA00022723"/>
    </source>
</evidence>
<keyword evidence="10" id="KW-1015">Disulfide bond</keyword>
<dbReference type="EMBL" id="CP074134">
    <property type="protein sequence ID" value="QUX26345.1"/>
    <property type="molecule type" value="Genomic_DNA"/>
</dbReference>
<evidence type="ECO:0000256" key="11">
    <source>
        <dbReference type="ARBA" id="ARBA00023163"/>
    </source>
</evidence>
<keyword evidence="6" id="KW-0408">Iron</keyword>
<keyword evidence="11" id="KW-0804">Transcription</keyword>
<evidence type="ECO:0000313" key="13">
    <source>
        <dbReference type="EMBL" id="QUX26345.1"/>
    </source>
</evidence>
<evidence type="ECO:0000256" key="6">
    <source>
        <dbReference type="ARBA" id="ARBA00023004"/>
    </source>
</evidence>
<keyword evidence="4" id="KW-0004">4Fe-4S</keyword>
<reference evidence="14" key="1">
    <citation type="submission" date="2021-05" db="EMBL/GenBank/DDBJ databases">
        <title>Direct Submission.</title>
        <authorList>
            <person name="Li K."/>
            <person name="Gao J."/>
        </authorList>
    </citation>
    <scope>NUCLEOTIDE SEQUENCE [LARGE SCALE GENOMIC DNA]</scope>
    <source>
        <strain evidence="14">Mg02</strain>
        <plasmid evidence="14">unnamed2</plasmid>
    </source>
</reference>
<evidence type="ECO:0000259" key="12">
    <source>
        <dbReference type="PROSITE" id="PS51674"/>
    </source>
</evidence>
<keyword evidence="5" id="KW-0479">Metal-binding</keyword>
<evidence type="ECO:0000256" key="8">
    <source>
        <dbReference type="ARBA" id="ARBA00023015"/>
    </source>
</evidence>
<keyword evidence="9" id="KW-0238">DNA-binding</keyword>
<dbReference type="Pfam" id="PF02467">
    <property type="entry name" value="Whib"/>
    <property type="match status" value="1"/>
</dbReference>
<evidence type="ECO:0000256" key="3">
    <source>
        <dbReference type="ARBA" id="ARBA00006597"/>
    </source>
</evidence>
<evidence type="ECO:0000256" key="7">
    <source>
        <dbReference type="ARBA" id="ARBA00023014"/>
    </source>
</evidence>
<feature type="domain" description="4Fe-4S Wbl-type" evidence="12">
    <location>
        <begin position="26"/>
        <end position="87"/>
    </location>
</feature>
<keyword evidence="13" id="KW-0614">Plasmid</keyword>
<sequence>MGFRTRVAPAGTDPWPAPPPWVAQALCAKVGRPADWHPADSDTAAIAAAVMVCRECPVRAACLEDAMGARGLRTGIWGGLTLPERRRLRRARTKAAKLPAA</sequence>
<evidence type="ECO:0000256" key="4">
    <source>
        <dbReference type="ARBA" id="ARBA00022485"/>
    </source>
</evidence>
<keyword evidence="7" id="KW-0411">Iron-sulfur</keyword>
<protein>
    <submittedName>
        <fullName evidence="13">WhiB family transcriptional regulator</fullName>
    </submittedName>
</protein>
<comment type="cofactor">
    <cofactor evidence="1">
        <name>[4Fe-4S] cluster</name>
        <dbReference type="ChEBI" id="CHEBI:49883"/>
    </cofactor>
</comment>
<dbReference type="PANTHER" id="PTHR38839">
    <property type="entry name" value="TRANSCRIPTIONAL REGULATOR WHID-RELATED"/>
    <property type="match status" value="1"/>
</dbReference>
<name>A0ABX8BVR8_9ACTN</name>
<dbReference type="InterPro" id="IPR034768">
    <property type="entry name" value="4FE4S_WBL"/>
</dbReference>
<organism evidence="13 14">
    <name type="scientific">Nocardiopsis changdeensis</name>
    <dbReference type="NCBI Taxonomy" id="2831969"/>
    <lineage>
        <taxon>Bacteria</taxon>
        <taxon>Bacillati</taxon>
        <taxon>Actinomycetota</taxon>
        <taxon>Actinomycetes</taxon>
        <taxon>Streptosporangiales</taxon>
        <taxon>Nocardiopsidaceae</taxon>
        <taxon>Nocardiopsis</taxon>
    </lineage>
</organism>
<evidence type="ECO:0000313" key="14">
    <source>
        <dbReference type="Proteomes" id="UP000676079"/>
    </source>
</evidence>